<dbReference type="PANTHER" id="PTHR13466:SF2">
    <property type="entry name" value="TESTIS-EXPRESSED PROTEIN 2"/>
    <property type="match status" value="1"/>
</dbReference>
<keyword evidence="5 10" id="KW-1133">Transmembrane helix</keyword>
<dbReference type="GO" id="GO:0006869">
    <property type="term" value="P:lipid transport"/>
    <property type="evidence" value="ECO:0007669"/>
    <property type="project" value="UniProtKB-KW"/>
</dbReference>
<keyword evidence="6" id="KW-0445">Lipid transport</keyword>
<sequence>MTSLDGSHAERTRQSSSKPSAPKVEVQRSVSRETITIHFSAAGKEEEEEEEEFEEPLEAFDDQSIVTAEEAKEDLYFDPGTALATSPSTAKIESTSIAPSEFRQTADTVQATGSNASKTFSPVPLPFSSSANSTNISSPTELGSLLLSSPTKALALSSSTPVPPISSSKPFMSLVKSLSTDGEPKESTPTMRRRHIMKTLVKSLSTDTSKQDPESFKPSDSKLNLHLFKQFTQPRVTSGDSKTAPSSPITSPADSRSFFKVTEVEAKIEDTKRRLSEVIYEPFQLLSKIMGEESISYRPKALSSSASELSNLSSLNGLLESNNYSIKEEEGDLEADCSTNDNVVVKEEQCKTSGEHMKDLDSRTHPVKDNSAKTSTLVLEKCSLSALASKEDEEFTELYSEDFDFEDENEDRLRDVSEAEEGNGALSGDEELYVEEADIPVKTLYILVLLVYGYLTLPLPSYIDGLFMGIGLGFMAAICVIWLFSTRCRHHSKLLSHPQKMEPLQINEPDIMKGWMNEIQSYDPETYHATLTQSVYVRLEGSTLRLSKPNKNISRRAIYNEPKPEVVYVSQKIYDLVDSKVHLVPKSLARKRVWNKKYPICLELAKQDDFMSKAQTERASSEEKVDKGEQAEESTVPTQDTSKAGGHREQTLYLFGRTGREKEEWFRKFLLASKTKPDAKKLSNLAGVKSGFLLTYSRNNSHSGTLTHSRNSSKGSLDEVMSQPKPKEISGNVRQKSLLDYNVYMANCVPWEENSPAESPAHSANSSPTATKKIPGDQMAGWANKRGPSASAAGCFGTFGGKILLPFFMNELTLTELDMGMAVPKIHKACKPTIDHRGLWTDLEISYNGSFLMTLETKMNLTKLGKEPLGEALRVGEIGKEGTRPRAYYLADSDEESSSAGSSDEEDACEVTGDKQLAPGAEGRYGGPHRTSKIMRFVNKITKSKYFQKATETEFIKKKMEEVSNTPLLLTVEVQECQGTLTINIPPPPTDRIWYGFRKPPHLELKARPKLGEREVTLAHVTDWIERKLEHEFQKIFVMPNMDDVYVPIMHSAMDTRSTKEADPEVADAP</sequence>
<keyword evidence="3 10" id="KW-0812">Transmembrane</keyword>
<feature type="region of interest" description="Disordered" evidence="9">
    <location>
        <begin position="613"/>
        <end position="650"/>
    </location>
</feature>
<evidence type="ECO:0000256" key="5">
    <source>
        <dbReference type="ARBA" id="ARBA00022989"/>
    </source>
</evidence>
<feature type="transmembrane region" description="Helical" evidence="10">
    <location>
        <begin position="466"/>
        <end position="484"/>
    </location>
</feature>
<dbReference type="GO" id="GO:0005789">
    <property type="term" value="C:endoplasmic reticulum membrane"/>
    <property type="evidence" value="ECO:0007669"/>
    <property type="project" value="UniProtKB-SubCell"/>
</dbReference>
<keyword evidence="2" id="KW-0813">Transport</keyword>
<evidence type="ECO:0000256" key="1">
    <source>
        <dbReference type="ARBA" id="ARBA00004586"/>
    </source>
</evidence>
<dbReference type="AlphaFoldDB" id="A0A8T2JLK6"/>
<protein>
    <recommendedName>
        <fullName evidence="11">SMP-LTD domain-containing protein</fullName>
    </recommendedName>
</protein>
<feature type="compositionally biased region" description="Acidic residues" evidence="9">
    <location>
        <begin position="45"/>
        <end position="61"/>
    </location>
</feature>
<evidence type="ECO:0000256" key="9">
    <source>
        <dbReference type="SAM" id="MobiDB-lite"/>
    </source>
</evidence>
<keyword evidence="13" id="KW-1185">Reference proteome</keyword>
<evidence type="ECO:0000256" key="4">
    <source>
        <dbReference type="ARBA" id="ARBA00022824"/>
    </source>
</evidence>
<evidence type="ECO:0000256" key="2">
    <source>
        <dbReference type="ARBA" id="ARBA00022448"/>
    </source>
</evidence>
<proteinExistence type="predicted"/>
<feature type="region of interest" description="Disordered" evidence="9">
    <location>
        <begin position="1"/>
        <end position="61"/>
    </location>
</feature>
<feature type="domain" description="SMP-LTD" evidence="11">
    <location>
        <begin position="745"/>
        <end position="1048"/>
    </location>
</feature>
<dbReference type="CDD" id="cd21675">
    <property type="entry name" value="SMP_TEX2"/>
    <property type="match status" value="1"/>
</dbReference>
<reference evidence="12" key="1">
    <citation type="thesis" date="2020" institute="ProQuest LLC" country="789 East Eisenhower Parkway, Ann Arbor, MI, USA">
        <title>Comparative Genomics and Chromosome Evolution.</title>
        <authorList>
            <person name="Mudd A.B."/>
        </authorList>
    </citation>
    <scope>NUCLEOTIDE SEQUENCE</scope>
    <source>
        <strain evidence="12">Female2</strain>
        <tissue evidence="12">Blood</tissue>
    </source>
</reference>
<dbReference type="PANTHER" id="PTHR13466">
    <property type="entry name" value="TEX2 PROTEIN-RELATED"/>
    <property type="match status" value="1"/>
</dbReference>
<dbReference type="PROSITE" id="PS51847">
    <property type="entry name" value="SMP"/>
    <property type="match status" value="1"/>
</dbReference>
<organism evidence="12 13">
    <name type="scientific">Hymenochirus boettgeri</name>
    <name type="common">Congo dwarf clawed frog</name>
    <dbReference type="NCBI Taxonomy" id="247094"/>
    <lineage>
        <taxon>Eukaryota</taxon>
        <taxon>Metazoa</taxon>
        <taxon>Chordata</taxon>
        <taxon>Craniata</taxon>
        <taxon>Vertebrata</taxon>
        <taxon>Euteleostomi</taxon>
        <taxon>Amphibia</taxon>
        <taxon>Batrachia</taxon>
        <taxon>Anura</taxon>
        <taxon>Pipoidea</taxon>
        <taxon>Pipidae</taxon>
        <taxon>Pipinae</taxon>
        <taxon>Hymenochirus</taxon>
    </lineage>
</organism>
<feature type="compositionally biased region" description="Polar residues" evidence="9">
    <location>
        <begin position="700"/>
        <end position="715"/>
    </location>
</feature>
<dbReference type="EMBL" id="JAACNH010000003">
    <property type="protein sequence ID" value="KAG8446069.1"/>
    <property type="molecule type" value="Genomic_DNA"/>
</dbReference>
<name>A0A8T2JLK6_9PIPI</name>
<evidence type="ECO:0000313" key="13">
    <source>
        <dbReference type="Proteomes" id="UP000812440"/>
    </source>
</evidence>
<feature type="region of interest" description="Disordered" evidence="9">
    <location>
        <begin position="700"/>
        <end position="727"/>
    </location>
</feature>
<keyword evidence="7" id="KW-0446">Lipid-binding</keyword>
<gene>
    <name evidence="12" type="ORF">GDO86_013805</name>
</gene>
<dbReference type="OrthoDB" id="26740at2759"/>
<evidence type="ECO:0000256" key="6">
    <source>
        <dbReference type="ARBA" id="ARBA00023055"/>
    </source>
</evidence>
<dbReference type="Proteomes" id="UP000812440">
    <property type="component" value="Chromosome 8_10"/>
</dbReference>
<keyword evidence="4" id="KW-0256">Endoplasmic reticulum</keyword>
<feature type="region of interest" description="Disordered" evidence="9">
    <location>
        <begin position="234"/>
        <end position="254"/>
    </location>
</feature>
<evidence type="ECO:0000256" key="7">
    <source>
        <dbReference type="ARBA" id="ARBA00023121"/>
    </source>
</evidence>
<comment type="subcellular location">
    <subcellularLocation>
        <location evidence="1">Endoplasmic reticulum membrane</location>
    </subcellularLocation>
</comment>
<feature type="region of interest" description="Disordered" evidence="9">
    <location>
        <begin position="755"/>
        <end position="778"/>
    </location>
</feature>
<feature type="compositionally biased region" description="Basic and acidic residues" evidence="9">
    <location>
        <begin position="613"/>
        <end position="630"/>
    </location>
</feature>
<evidence type="ECO:0000256" key="10">
    <source>
        <dbReference type="SAM" id="Phobius"/>
    </source>
</evidence>
<evidence type="ECO:0000259" key="11">
    <source>
        <dbReference type="PROSITE" id="PS51847"/>
    </source>
</evidence>
<dbReference type="InterPro" id="IPR031468">
    <property type="entry name" value="SMP_LBD"/>
</dbReference>
<evidence type="ECO:0000256" key="3">
    <source>
        <dbReference type="ARBA" id="ARBA00022692"/>
    </source>
</evidence>
<evidence type="ECO:0000256" key="8">
    <source>
        <dbReference type="ARBA" id="ARBA00023136"/>
    </source>
</evidence>
<feature type="compositionally biased region" description="Polar residues" evidence="9">
    <location>
        <begin position="633"/>
        <end position="642"/>
    </location>
</feature>
<evidence type="ECO:0000313" key="12">
    <source>
        <dbReference type="EMBL" id="KAG8446069.1"/>
    </source>
</evidence>
<keyword evidence="8 10" id="KW-0472">Membrane</keyword>
<comment type="caution">
    <text evidence="12">The sequence shown here is derived from an EMBL/GenBank/DDBJ whole genome shotgun (WGS) entry which is preliminary data.</text>
</comment>
<dbReference type="GO" id="GO:0008289">
    <property type="term" value="F:lipid binding"/>
    <property type="evidence" value="ECO:0007669"/>
    <property type="project" value="UniProtKB-KW"/>
</dbReference>
<accession>A0A8T2JLK6</accession>